<dbReference type="InterPro" id="IPR024072">
    <property type="entry name" value="DHFR-like_dom_sf"/>
</dbReference>
<evidence type="ECO:0000256" key="6">
    <source>
        <dbReference type="RuleBase" id="RU004474"/>
    </source>
</evidence>
<evidence type="ECO:0000256" key="3">
    <source>
        <dbReference type="ARBA" id="ARBA00022563"/>
    </source>
</evidence>
<reference evidence="8 9" key="1">
    <citation type="journal article" date="2023" name="Life. Sci Alliance">
        <title>Evolutionary insights into 3D genome organization and epigenetic landscape of Vigna mungo.</title>
        <authorList>
            <person name="Junaid A."/>
            <person name="Singh B."/>
            <person name="Bhatia S."/>
        </authorList>
    </citation>
    <scope>NUCLEOTIDE SEQUENCE [LARGE SCALE GENOMIC DNA]</scope>
    <source>
        <strain evidence="8">Urdbean</strain>
    </source>
</reference>
<keyword evidence="9" id="KW-1185">Reference proteome</keyword>
<keyword evidence="3" id="KW-0554">One-carbon metabolism</keyword>
<dbReference type="GO" id="GO:0046654">
    <property type="term" value="P:tetrahydrofolate biosynthetic process"/>
    <property type="evidence" value="ECO:0007669"/>
    <property type="project" value="InterPro"/>
</dbReference>
<dbReference type="PROSITE" id="PS00075">
    <property type="entry name" value="DHFR_1"/>
    <property type="match status" value="1"/>
</dbReference>
<dbReference type="InterPro" id="IPR017925">
    <property type="entry name" value="DHFR_CS"/>
</dbReference>
<name>A0AAQ3S4M7_VIGMU</name>
<sequence>MGKAISLHFQKSWLCSSCFQKPSLRFCRRLSSVMASDFSVISNGDSNGNVNPNPQPNQQRTYQVVVAATQDWGIGKDGQLPWRLPTDLKFFKEITEKTSDPGKKNAIVMGRKTWESIPLQYRPLSGRLNVVLTRSGSFDIATAENVVICGSINSALELLASSPYSLSIEKVFVIGGGQIFRYFFVLKCTFLHLLCSFLFM</sequence>
<evidence type="ECO:0000313" key="8">
    <source>
        <dbReference type="EMBL" id="WVZ19209.1"/>
    </source>
</evidence>
<dbReference type="CDD" id="cd00209">
    <property type="entry name" value="DHFR"/>
    <property type="match status" value="1"/>
</dbReference>
<dbReference type="GO" id="GO:0046655">
    <property type="term" value="P:folic acid metabolic process"/>
    <property type="evidence" value="ECO:0007669"/>
    <property type="project" value="TreeGrafter"/>
</dbReference>
<dbReference type="PANTHER" id="PTHR48069:SF3">
    <property type="entry name" value="DIHYDROFOLATE REDUCTASE"/>
    <property type="match status" value="1"/>
</dbReference>
<dbReference type="GO" id="GO:0004146">
    <property type="term" value="F:dihydrofolate reductase activity"/>
    <property type="evidence" value="ECO:0007669"/>
    <property type="project" value="UniProtKB-EC"/>
</dbReference>
<protein>
    <recommendedName>
        <fullName evidence="2">dihydrofolate reductase</fullName>
        <ecNumber evidence="2">1.5.1.3</ecNumber>
    </recommendedName>
</protein>
<evidence type="ECO:0000256" key="2">
    <source>
        <dbReference type="ARBA" id="ARBA00012856"/>
    </source>
</evidence>
<comment type="pathway">
    <text evidence="1">Cofactor biosynthesis; tetrahydrofolate biosynthesis; 5,6,7,8-tetrahydrofolate from 7,8-dihydrofolate: step 1/1.</text>
</comment>
<dbReference type="EC" id="1.5.1.3" evidence="2"/>
<dbReference type="GO" id="GO:0006730">
    <property type="term" value="P:one-carbon metabolic process"/>
    <property type="evidence" value="ECO:0007669"/>
    <property type="project" value="UniProtKB-KW"/>
</dbReference>
<evidence type="ECO:0000256" key="4">
    <source>
        <dbReference type="ARBA" id="ARBA00022857"/>
    </source>
</evidence>
<accession>A0AAQ3S4M7</accession>
<dbReference type="Pfam" id="PF00186">
    <property type="entry name" value="DHFR_1"/>
    <property type="match status" value="1"/>
</dbReference>
<keyword evidence="4" id="KW-0521">NADP</keyword>
<organism evidence="8 9">
    <name type="scientific">Vigna mungo</name>
    <name type="common">Black gram</name>
    <name type="synonym">Phaseolus mungo</name>
    <dbReference type="NCBI Taxonomy" id="3915"/>
    <lineage>
        <taxon>Eukaryota</taxon>
        <taxon>Viridiplantae</taxon>
        <taxon>Streptophyta</taxon>
        <taxon>Embryophyta</taxon>
        <taxon>Tracheophyta</taxon>
        <taxon>Spermatophyta</taxon>
        <taxon>Magnoliopsida</taxon>
        <taxon>eudicotyledons</taxon>
        <taxon>Gunneridae</taxon>
        <taxon>Pentapetalae</taxon>
        <taxon>rosids</taxon>
        <taxon>fabids</taxon>
        <taxon>Fabales</taxon>
        <taxon>Fabaceae</taxon>
        <taxon>Papilionoideae</taxon>
        <taxon>50 kb inversion clade</taxon>
        <taxon>NPAAA clade</taxon>
        <taxon>indigoferoid/millettioid clade</taxon>
        <taxon>Phaseoleae</taxon>
        <taxon>Vigna</taxon>
    </lineage>
</organism>
<dbReference type="Gene3D" id="3.40.430.10">
    <property type="entry name" value="Dihydrofolate Reductase, subunit A"/>
    <property type="match status" value="1"/>
</dbReference>
<dbReference type="AlphaFoldDB" id="A0AAQ3S4M7"/>
<dbReference type="InterPro" id="IPR012259">
    <property type="entry name" value="DHFR"/>
</dbReference>
<dbReference type="PRINTS" id="PR00070">
    <property type="entry name" value="DHFR"/>
</dbReference>
<dbReference type="PANTHER" id="PTHR48069">
    <property type="entry name" value="DIHYDROFOLATE REDUCTASE"/>
    <property type="match status" value="1"/>
</dbReference>
<dbReference type="GO" id="GO:0050661">
    <property type="term" value="F:NADP binding"/>
    <property type="evidence" value="ECO:0007669"/>
    <property type="project" value="InterPro"/>
</dbReference>
<dbReference type="GO" id="GO:0046452">
    <property type="term" value="P:dihydrofolate metabolic process"/>
    <property type="evidence" value="ECO:0007669"/>
    <property type="project" value="TreeGrafter"/>
</dbReference>
<comment type="similarity">
    <text evidence="6">Belongs to the dihydrofolate reductase family.</text>
</comment>
<dbReference type="InterPro" id="IPR001796">
    <property type="entry name" value="DHFR_dom"/>
</dbReference>
<dbReference type="Proteomes" id="UP001374535">
    <property type="component" value="Chromosome 2"/>
</dbReference>
<gene>
    <name evidence="8" type="ORF">V8G54_006531</name>
</gene>
<dbReference type="SUPFAM" id="SSF53597">
    <property type="entry name" value="Dihydrofolate reductase-like"/>
    <property type="match status" value="1"/>
</dbReference>
<feature type="domain" description="DHFR" evidence="7">
    <location>
        <begin position="61"/>
        <end position="200"/>
    </location>
</feature>
<proteinExistence type="inferred from homology"/>
<dbReference type="EMBL" id="CP144699">
    <property type="protein sequence ID" value="WVZ19209.1"/>
    <property type="molecule type" value="Genomic_DNA"/>
</dbReference>
<dbReference type="GO" id="GO:0005739">
    <property type="term" value="C:mitochondrion"/>
    <property type="evidence" value="ECO:0007669"/>
    <property type="project" value="TreeGrafter"/>
</dbReference>
<evidence type="ECO:0000256" key="1">
    <source>
        <dbReference type="ARBA" id="ARBA00004903"/>
    </source>
</evidence>
<keyword evidence="5" id="KW-0560">Oxidoreductase</keyword>
<dbReference type="PROSITE" id="PS51330">
    <property type="entry name" value="DHFR_2"/>
    <property type="match status" value="1"/>
</dbReference>
<evidence type="ECO:0000259" key="7">
    <source>
        <dbReference type="PROSITE" id="PS51330"/>
    </source>
</evidence>
<evidence type="ECO:0000256" key="5">
    <source>
        <dbReference type="ARBA" id="ARBA00023002"/>
    </source>
</evidence>
<evidence type="ECO:0000313" key="9">
    <source>
        <dbReference type="Proteomes" id="UP001374535"/>
    </source>
</evidence>